<reference evidence="2 3" key="1">
    <citation type="journal article" date="2014" name="Genome Announc.">
        <title>Whole-Genome Sequence of Serratia symbiotica Strain CWBI-2.3T, a Free-Living Symbiont of the Black Bean Aphid Aphis fabae.</title>
        <authorList>
            <person name="Foray V."/>
            <person name="Grigorescu A.S."/>
            <person name="Sabri A."/>
            <person name="Haubruge E."/>
            <person name="Lognay G."/>
            <person name="Francis F."/>
            <person name="Fauconnier M.L."/>
            <person name="Hance T."/>
            <person name="Thonart P."/>
        </authorList>
    </citation>
    <scope>NUCLEOTIDE SEQUENCE [LARGE SCALE GENOMIC DNA]</scope>
    <source>
        <strain evidence="2">CWBI-2.3</strain>
    </source>
</reference>
<dbReference type="InterPro" id="IPR009444">
    <property type="entry name" value="Conjugal_tfr_TraD_a-type"/>
</dbReference>
<proteinExistence type="predicted"/>
<feature type="compositionally biased region" description="Basic and acidic residues" evidence="1">
    <location>
        <begin position="9"/>
        <end position="23"/>
    </location>
</feature>
<dbReference type="AlphaFoldDB" id="A0A068Z8Q9"/>
<dbReference type="GeneID" id="93736448"/>
<accession>A0A068Z8Q9</accession>
<organism evidence="2 3">
    <name type="scientific">Serratia symbiotica</name>
    <dbReference type="NCBI Taxonomy" id="138074"/>
    <lineage>
        <taxon>Bacteria</taxon>
        <taxon>Pseudomonadati</taxon>
        <taxon>Pseudomonadota</taxon>
        <taxon>Gammaproteobacteria</taxon>
        <taxon>Enterobacterales</taxon>
        <taxon>Yersiniaceae</taxon>
        <taxon>Serratia</taxon>
    </lineage>
</organism>
<dbReference type="EMBL" id="CP050855">
    <property type="protein sequence ID" value="QLH62889.1"/>
    <property type="molecule type" value="Genomic_DNA"/>
</dbReference>
<evidence type="ECO:0000256" key="1">
    <source>
        <dbReference type="SAM" id="MobiDB-lite"/>
    </source>
</evidence>
<evidence type="ECO:0000313" key="3">
    <source>
        <dbReference type="Proteomes" id="UP000042738"/>
    </source>
</evidence>
<name>A0A068Z8Q9_9GAMM</name>
<gene>
    <name evidence="2" type="ORF">SYMBAF_08030</name>
</gene>
<feature type="region of interest" description="Disordered" evidence="1">
    <location>
        <begin position="1"/>
        <end position="23"/>
    </location>
</feature>
<dbReference type="Pfam" id="PF06412">
    <property type="entry name" value="TraD"/>
    <property type="match status" value="1"/>
</dbReference>
<protein>
    <submittedName>
        <fullName evidence="2">Conjugal transfer protein TraD</fullName>
    </submittedName>
</protein>
<dbReference type="Proteomes" id="UP000042738">
    <property type="component" value="Chromosome"/>
</dbReference>
<evidence type="ECO:0000313" key="2">
    <source>
        <dbReference type="EMBL" id="QLH62889.1"/>
    </source>
</evidence>
<sequence length="110" mass="12516">MSKQGDFLESDKVSRKPRTEKTIKQKIASTQMRLNRLKTKEKSLSKSAETRLKIILGAEVAKAVGFKVEEVDKELILGLILQSSNIDAEAKERIKLRGKRFLEDMVGRQE</sequence>
<dbReference type="RefSeq" id="WP_040265093.1">
    <property type="nucleotide sequence ID" value="NZ_CAXKXZ010000025.1"/>
</dbReference>